<sequence>MWVATVLHRPVVPVPLFFTSHLSPKVLLKPKTFRFGFLLPSLKLKASATKKQLQTQEPDNEDLHNQEKSDDQIFDLGWLPTFPHVLVASMSNFLFGYHIGVMNGPIVSIARELGFEGDPILEGLVVSIFIVGAFIGSLSCGSLVDKLGCRRTFQIDTIPLILGAIVRWRTMFYVASMPGFLLALGMQFTVESPRWLCRVGDMKDAQTIIRNLWGDSEVDKAIEEFQSIISNDGTDVNSRWMQLLEEPHSRGCIKFAGINGVLYFSSLTFQDVGIASGALASLFVGLTNFA</sequence>
<dbReference type="InterPro" id="IPR020846">
    <property type="entry name" value="MFS_dom"/>
</dbReference>
<dbReference type="GO" id="GO:0015149">
    <property type="term" value="F:hexose transmembrane transporter activity"/>
    <property type="evidence" value="ECO:0007669"/>
    <property type="project" value="TreeGrafter"/>
</dbReference>
<dbReference type="InterPro" id="IPR005828">
    <property type="entry name" value="MFS_sugar_transport-like"/>
</dbReference>
<keyword evidence="8" id="KW-1185">Reference proteome</keyword>
<dbReference type="Pfam" id="PF00083">
    <property type="entry name" value="Sugar_tr"/>
    <property type="match status" value="2"/>
</dbReference>
<evidence type="ECO:0000256" key="1">
    <source>
        <dbReference type="ARBA" id="ARBA00004141"/>
    </source>
</evidence>
<accession>A0A7J8QVQ5</accession>
<organism evidence="7 8">
    <name type="scientific">Gossypium davidsonii</name>
    <name type="common">Davidson's cotton</name>
    <name type="synonym">Gossypium klotzschianum subsp. davidsonii</name>
    <dbReference type="NCBI Taxonomy" id="34287"/>
    <lineage>
        <taxon>Eukaryota</taxon>
        <taxon>Viridiplantae</taxon>
        <taxon>Streptophyta</taxon>
        <taxon>Embryophyta</taxon>
        <taxon>Tracheophyta</taxon>
        <taxon>Spermatophyta</taxon>
        <taxon>Magnoliopsida</taxon>
        <taxon>eudicotyledons</taxon>
        <taxon>Gunneridae</taxon>
        <taxon>Pentapetalae</taxon>
        <taxon>rosids</taxon>
        <taxon>malvids</taxon>
        <taxon>Malvales</taxon>
        <taxon>Malvaceae</taxon>
        <taxon>Malvoideae</taxon>
        <taxon>Gossypium</taxon>
    </lineage>
</organism>
<dbReference type="PANTHER" id="PTHR23503">
    <property type="entry name" value="SOLUTE CARRIER FAMILY 2"/>
    <property type="match status" value="1"/>
</dbReference>
<dbReference type="InterPro" id="IPR045263">
    <property type="entry name" value="GLUT"/>
</dbReference>
<keyword evidence="4 5" id="KW-0472">Membrane</keyword>
<protein>
    <recommendedName>
        <fullName evidence="6">Major facilitator superfamily (MFS) profile domain-containing protein</fullName>
    </recommendedName>
</protein>
<dbReference type="InterPro" id="IPR036259">
    <property type="entry name" value="MFS_trans_sf"/>
</dbReference>
<dbReference type="PANTHER" id="PTHR23503:SF103">
    <property type="entry name" value="PLASTIDIC GLUCOSE TRANSPORTER 1-RELATED"/>
    <property type="match status" value="1"/>
</dbReference>
<keyword evidence="3 5" id="KW-1133">Transmembrane helix</keyword>
<gene>
    <name evidence="7" type="ORF">Godav_017969</name>
</gene>
<dbReference type="AlphaFoldDB" id="A0A7J8QVQ5"/>
<dbReference type="Proteomes" id="UP000593561">
    <property type="component" value="Unassembled WGS sequence"/>
</dbReference>
<evidence type="ECO:0000313" key="7">
    <source>
        <dbReference type="EMBL" id="MBA0605383.1"/>
    </source>
</evidence>
<dbReference type="SUPFAM" id="SSF103473">
    <property type="entry name" value="MFS general substrate transporter"/>
    <property type="match status" value="2"/>
</dbReference>
<dbReference type="EMBL" id="JABFAC010000001">
    <property type="protein sequence ID" value="MBA0605383.1"/>
    <property type="molecule type" value="Genomic_DNA"/>
</dbReference>
<comment type="subcellular location">
    <subcellularLocation>
        <location evidence="1">Membrane</location>
        <topology evidence="1">Multi-pass membrane protein</topology>
    </subcellularLocation>
</comment>
<dbReference type="PROSITE" id="PS50850">
    <property type="entry name" value="MFS"/>
    <property type="match status" value="1"/>
</dbReference>
<reference evidence="7 8" key="1">
    <citation type="journal article" date="2019" name="Genome Biol. Evol.">
        <title>Insights into the evolution of the New World diploid cottons (Gossypium, subgenus Houzingenia) based on genome sequencing.</title>
        <authorList>
            <person name="Grover C.E."/>
            <person name="Arick M.A. 2nd"/>
            <person name="Thrash A."/>
            <person name="Conover J.L."/>
            <person name="Sanders W.S."/>
            <person name="Peterson D.G."/>
            <person name="Frelichowski J.E."/>
            <person name="Scheffler J.A."/>
            <person name="Scheffler B.E."/>
            <person name="Wendel J.F."/>
        </authorList>
    </citation>
    <scope>NUCLEOTIDE SEQUENCE [LARGE SCALE GENOMIC DNA]</scope>
    <source>
        <strain evidence="7">27</strain>
        <tissue evidence="7">Leaf</tissue>
    </source>
</reference>
<evidence type="ECO:0000256" key="5">
    <source>
        <dbReference type="SAM" id="Phobius"/>
    </source>
</evidence>
<evidence type="ECO:0000256" key="3">
    <source>
        <dbReference type="ARBA" id="ARBA00022989"/>
    </source>
</evidence>
<feature type="transmembrane region" description="Helical" evidence="5">
    <location>
        <begin position="76"/>
        <end position="100"/>
    </location>
</feature>
<dbReference type="GO" id="GO:0016020">
    <property type="term" value="C:membrane"/>
    <property type="evidence" value="ECO:0007669"/>
    <property type="project" value="UniProtKB-SubCell"/>
</dbReference>
<comment type="caution">
    <text evidence="7">The sequence shown here is derived from an EMBL/GenBank/DDBJ whole genome shotgun (WGS) entry which is preliminary data.</text>
</comment>
<feature type="non-terminal residue" evidence="7">
    <location>
        <position position="1"/>
    </location>
</feature>
<evidence type="ECO:0000259" key="6">
    <source>
        <dbReference type="PROSITE" id="PS50850"/>
    </source>
</evidence>
<evidence type="ECO:0000313" key="8">
    <source>
        <dbReference type="Proteomes" id="UP000593561"/>
    </source>
</evidence>
<feature type="transmembrane region" description="Helical" evidence="5">
    <location>
        <begin position="171"/>
        <end position="190"/>
    </location>
</feature>
<evidence type="ECO:0000256" key="2">
    <source>
        <dbReference type="ARBA" id="ARBA00022692"/>
    </source>
</evidence>
<proteinExistence type="predicted"/>
<dbReference type="Gene3D" id="1.20.1250.20">
    <property type="entry name" value="MFS general substrate transporter like domains"/>
    <property type="match status" value="2"/>
</dbReference>
<feature type="domain" description="Major facilitator superfamily (MFS) profile" evidence="6">
    <location>
        <begin position="84"/>
        <end position="290"/>
    </location>
</feature>
<feature type="transmembrane region" description="Helical" evidence="5">
    <location>
        <begin position="120"/>
        <end position="144"/>
    </location>
</feature>
<evidence type="ECO:0000256" key="4">
    <source>
        <dbReference type="ARBA" id="ARBA00023136"/>
    </source>
</evidence>
<keyword evidence="2 5" id="KW-0812">Transmembrane</keyword>
<name>A0A7J8QVQ5_GOSDV</name>